<dbReference type="PANTHER" id="PTHR30126">
    <property type="entry name" value="HTH-TYPE TRANSCRIPTIONAL REGULATOR"/>
    <property type="match status" value="1"/>
</dbReference>
<keyword evidence="3" id="KW-0238">DNA-binding</keyword>
<dbReference type="Gene3D" id="3.40.190.290">
    <property type="match status" value="1"/>
</dbReference>
<dbReference type="Gene3D" id="1.10.10.10">
    <property type="entry name" value="Winged helix-like DNA-binding domain superfamily/Winged helix DNA-binding domain"/>
    <property type="match status" value="1"/>
</dbReference>
<dbReference type="Pfam" id="PF00126">
    <property type="entry name" value="HTH_1"/>
    <property type="match status" value="1"/>
</dbReference>
<sequence>MELRLLVTFEKVATVLSFTRAAAELGYAQSSVTGQIRALESSLGTELFDRLGSRIRLTEAGERLLPYARRMIELAQEARAAVADTGEPAGALTVGTMESLTSYRLPPLLELFHHRYPKVRVALRTTAGDTTREALRQGTYDLGFLMEEETAHPGLESEVLAVEPLALVAPPGHRLAGRDRVAAADLVREPLLATEPGCAYRDLFERELAAVAPVEFMEFGTIEAIKRAVAAGLGIALLPEVTAAAELADGSLTRLAWRPPFTLRTQLAWRAGRRLPAHARLFAEQARRLVAEETGGRASAA</sequence>
<keyword evidence="4" id="KW-0804">Transcription</keyword>
<keyword evidence="7" id="KW-1185">Reference proteome</keyword>
<dbReference type="GO" id="GO:0003700">
    <property type="term" value="F:DNA-binding transcription factor activity"/>
    <property type="evidence" value="ECO:0007669"/>
    <property type="project" value="InterPro"/>
</dbReference>
<accession>A0A918RT25</accession>
<dbReference type="FunFam" id="1.10.10.10:FF:000001">
    <property type="entry name" value="LysR family transcriptional regulator"/>
    <property type="match status" value="1"/>
</dbReference>
<reference evidence="6" key="2">
    <citation type="submission" date="2020-09" db="EMBL/GenBank/DDBJ databases">
        <authorList>
            <person name="Sun Q."/>
            <person name="Ohkuma M."/>
        </authorList>
    </citation>
    <scope>NUCLEOTIDE SEQUENCE</scope>
    <source>
        <strain evidence="6">JCM 5016</strain>
    </source>
</reference>
<dbReference type="PRINTS" id="PR00039">
    <property type="entry name" value="HTHLYSR"/>
</dbReference>
<dbReference type="SUPFAM" id="SSF53850">
    <property type="entry name" value="Periplasmic binding protein-like II"/>
    <property type="match status" value="1"/>
</dbReference>
<dbReference type="InterPro" id="IPR005119">
    <property type="entry name" value="LysR_subst-bd"/>
</dbReference>
<dbReference type="InterPro" id="IPR036388">
    <property type="entry name" value="WH-like_DNA-bd_sf"/>
</dbReference>
<protein>
    <submittedName>
        <fullName evidence="6">HTH-type transcriptional regulator YwqM</fullName>
    </submittedName>
</protein>
<evidence type="ECO:0000313" key="7">
    <source>
        <dbReference type="Proteomes" id="UP000623010"/>
    </source>
</evidence>
<reference evidence="6" key="1">
    <citation type="journal article" date="2014" name="Int. J. Syst. Evol. Microbiol.">
        <title>Complete genome sequence of Corynebacterium casei LMG S-19264T (=DSM 44701T), isolated from a smear-ripened cheese.</title>
        <authorList>
            <consortium name="US DOE Joint Genome Institute (JGI-PGF)"/>
            <person name="Walter F."/>
            <person name="Albersmeier A."/>
            <person name="Kalinowski J."/>
            <person name="Ruckert C."/>
        </authorList>
    </citation>
    <scope>NUCLEOTIDE SEQUENCE</scope>
    <source>
        <strain evidence="6">JCM 5016</strain>
    </source>
</reference>
<dbReference type="PROSITE" id="PS50931">
    <property type="entry name" value="HTH_LYSR"/>
    <property type="match status" value="1"/>
</dbReference>
<organism evidence="6 7">
    <name type="scientific">Streptomyces echinoruber</name>
    <dbReference type="NCBI Taxonomy" id="68898"/>
    <lineage>
        <taxon>Bacteria</taxon>
        <taxon>Bacillati</taxon>
        <taxon>Actinomycetota</taxon>
        <taxon>Actinomycetes</taxon>
        <taxon>Kitasatosporales</taxon>
        <taxon>Streptomycetaceae</taxon>
        <taxon>Streptomyces</taxon>
    </lineage>
</organism>
<evidence type="ECO:0000256" key="1">
    <source>
        <dbReference type="ARBA" id="ARBA00009437"/>
    </source>
</evidence>
<evidence type="ECO:0000256" key="3">
    <source>
        <dbReference type="ARBA" id="ARBA00023125"/>
    </source>
</evidence>
<dbReference type="PANTHER" id="PTHR30126:SF40">
    <property type="entry name" value="HTH-TYPE TRANSCRIPTIONAL REGULATOR GLTR"/>
    <property type="match status" value="1"/>
</dbReference>
<proteinExistence type="inferred from homology"/>
<evidence type="ECO:0000259" key="5">
    <source>
        <dbReference type="PROSITE" id="PS50931"/>
    </source>
</evidence>
<dbReference type="CDD" id="cd05466">
    <property type="entry name" value="PBP2_LTTR_substrate"/>
    <property type="match status" value="1"/>
</dbReference>
<evidence type="ECO:0000256" key="4">
    <source>
        <dbReference type="ARBA" id="ARBA00023163"/>
    </source>
</evidence>
<comment type="caution">
    <text evidence="6">The sequence shown here is derived from an EMBL/GenBank/DDBJ whole genome shotgun (WGS) entry which is preliminary data.</text>
</comment>
<dbReference type="InterPro" id="IPR036390">
    <property type="entry name" value="WH_DNA-bd_sf"/>
</dbReference>
<keyword evidence="2" id="KW-0805">Transcription regulation</keyword>
<dbReference type="Proteomes" id="UP000623010">
    <property type="component" value="Unassembled WGS sequence"/>
</dbReference>
<comment type="similarity">
    <text evidence="1">Belongs to the LysR transcriptional regulatory family.</text>
</comment>
<dbReference type="SUPFAM" id="SSF46785">
    <property type="entry name" value="Winged helix' DNA-binding domain"/>
    <property type="match status" value="1"/>
</dbReference>
<dbReference type="AlphaFoldDB" id="A0A918RT25"/>
<dbReference type="GO" id="GO:0000976">
    <property type="term" value="F:transcription cis-regulatory region binding"/>
    <property type="evidence" value="ECO:0007669"/>
    <property type="project" value="TreeGrafter"/>
</dbReference>
<feature type="domain" description="HTH lysR-type" evidence="5">
    <location>
        <begin position="1"/>
        <end position="58"/>
    </location>
</feature>
<evidence type="ECO:0000256" key="2">
    <source>
        <dbReference type="ARBA" id="ARBA00023015"/>
    </source>
</evidence>
<gene>
    <name evidence="6" type="primary">ywqM</name>
    <name evidence="6" type="ORF">GCM10010389_56700</name>
</gene>
<evidence type="ECO:0000313" key="6">
    <source>
        <dbReference type="EMBL" id="GHA10146.1"/>
    </source>
</evidence>
<name>A0A918RT25_9ACTN</name>
<dbReference type="Pfam" id="PF03466">
    <property type="entry name" value="LysR_substrate"/>
    <property type="match status" value="1"/>
</dbReference>
<dbReference type="EMBL" id="BMWH01000030">
    <property type="protein sequence ID" value="GHA10146.1"/>
    <property type="molecule type" value="Genomic_DNA"/>
</dbReference>
<dbReference type="InterPro" id="IPR000847">
    <property type="entry name" value="LysR_HTH_N"/>
</dbReference>